<feature type="domain" description="Electron transfer flavoprotein alpha/beta-subunit N-terminal" evidence="4">
    <location>
        <begin position="18"/>
        <end position="164"/>
    </location>
</feature>
<dbReference type="InterPro" id="IPR001308">
    <property type="entry name" value="ETF_a/FixB"/>
</dbReference>
<evidence type="ECO:0000256" key="2">
    <source>
        <dbReference type="ARBA" id="ARBA00022982"/>
    </source>
</evidence>
<dbReference type="InterPro" id="IPR014729">
    <property type="entry name" value="Rossmann-like_a/b/a_fold"/>
</dbReference>
<keyword evidence="6" id="KW-1185">Reference proteome</keyword>
<dbReference type="RefSeq" id="WP_265424549.1">
    <property type="nucleotide sequence ID" value="NZ_JAPFPW010000006.1"/>
</dbReference>
<protein>
    <submittedName>
        <fullName evidence="5">Electron transfer flavoprotein subunit alpha/FixB family protein</fullName>
    </submittedName>
</protein>
<dbReference type="PANTHER" id="PTHR43153:SF1">
    <property type="entry name" value="ELECTRON TRANSFER FLAVOPROTEIN SUBUNIT ALPHA, MITOCHONDRIAL"/>
    <property type="match status" value="1"/>
</dbReference>
<dbReference type="InterPro" id="IPR029035">
    <property type="entry name" value="DHS-like_NAD/FAD-binding_dom"/>
</dbReference>
<dbReference type="SUPFAM" id="SSF52467">
    <property type="entry name" value="DHS-like NAD/FAD-binding domain"/>
    <property type="match status" value="1"/>
</dbReference>
<evidence type="ECO:0000256" key="1">
    <source>
        <dbReference type="ARBA" id="ARBA00005817"/>
    </source>
</evidence>
<keyword evidence="2" id="KW-0813">Transport</keyword>
<proteinExistence type="inferred from homology"/>
<organism evidence="5 6">
    <name type="scientific">Desulfobotulus pelophilus</name>
    <dbReference type="NCBI Taxonomy" id="2823377"/>
    <lineage>
        <taxon>Bacteria</taxon>
        <taxon>Pseudomonadati</taxon>
        <taxon>Thermodesulfobacteriota</taxon>
        <taxon>Desulfobacteria</taxon>
        <taxon>Desulfobacterales</taxon>
        <taxon>Desulfobacteraceae</taxon>
        <taxon>Desulfobotulus</taxon>
    </lineage>
</organism>
<dbReference type="EMBL" id="JAPFPW010000006">
    <property type="protein sequence ID" value="MCW7753680.1"/>
    <property type="molecule type" value="Genomic_DNA"/>
</dbReference>
<comment type="caution">
    <text evidence="5">The sequence shown here is derived from an EMBL/GenBank/DDBJ whole genome shotgun (WGS) entry which is preliminary data.</text>
</comment>
<sequence length="317" mass="34295">MRTVDIVLGRDDTAAHGKEMLGLAKQLAGDHEKIRILFPVGCNADIQEQLAPLSSELVFFTHTQVSAYSYEGILSMLWDFWAKETPGTVLMPDSGFWRSVAPALAFKLKGVYGAAIRDIRQDGKGTSFGRHAWSGRRMVWLRMEISPVVLTIPAGCFASASPMNDPASIRFFSPRPPAEKVSFEGEEAGGGAAVGLRDARIVLAAGRGIEKPATLDVVRQLGEWLPGSLIAGSRPVCDNGWIPYDRQIGETGADVAPELYMALGVSGASQHLSGMKRSGFVVVINREKTAPFFQHADIGIVEDLNLFLAVLLEQLDG</sequence>
<dbReference type="InterPro" id="IPR014731">
    <property type="entry name" value="ETF_asu_C"/>
</dbReference>
<comment type="similarity">
    <text evidence="1">Belongs to the ETF alpha-subunit/FixB family.</text>
</comment>
<dbReference type="PANTHER" id="PTHR43153">
    <property type="entry name" value="ELECTRON TRANSFER FLAVOPROTEIN ALPHA"/>
    <property type="match status" value="1"/>
</dbReference>
<dbReference type="SUPFAM" id="SSF52402">
    <property type="entry name" value="Adenine nucleotide alpha hydrolases-like"/>
    <property type="match status" value="1"/>
</dbReference>
<gene>
    <name evidence="5" type="ORF">OOT00_06740</name>
</gene>
<dbReference type="PIRSF" id="PIRSF000089">
    <property type="entry name" value="Electra_flavoP_a"/>
    <property type="match status" value="1"/>
</dbReference>
<name>A0ABT3N8A2_9BACT</name>
<keyword evidence="2" id="KW-0249">Electron transport</keyword>
<dbReference type="Gene3D" id="3.40.50.620">
    <property type="entry name" value="HUPs"/>
    <property type="match status" value="1"/>
</dbReference>
<evidence type="ECO:0000313" key="5">
    <source>
        <dbReference type="EMBL" id="MCW7753680.1"/>
    </source>
</evidence>
<evidence type="ECO:0000259" key="3">
    <source>
        <dbReference type="Pfam" id="PF00766"/>
    </source>
</evidence>
<dbReference type="Proteomes" id="UP001209681">
    <property type="component" value="Unassembled WGS sequence"/>
</dbReference>
<evidence type="ECO:0000313" key="6">
    <source>
        <dbReference type="Proteomes" id="UP001209681"/>
    </source>
</evidence>
<evidence type="ECO:0000259" key="4">
    <source>
        <dbReference type="Pfam" id="PF01012"/>
    </source>
</evidence>
<dbReference type="Pfam" id="PF00766">
    <property type="entry name" value="ETF_alpha"/>
    <property type="match status" value="1"/>
</dbReference>
<dbReference type="Pfam" id="PF01012">
    <property type="entry name" value="ETF"/>
    <property type="match status" value="1"/>
</dbReference>
<dbReference type="InterPro" id="IPR014730">
    <property type="entry name" value="ETF_a/b_N"/>
</dbReference>
<reference evidence="5 6" key="1">
    <citation type="submission" date="2022-11" db="EMBL/GenBank/DDBJ databases">
        <title>Desulfobotulus tamanensis H1 sp. nov. - anaerobic, alkaliphilic, sulphate reducing bacterium isolated from terrestrial mud volcano.</title>
        <authorList>
            <person name="Frolova A."/>
            <person name="Merkel A.Y."/>
            <person name="Slobodkin A.I."/>
        </authorList>
    </citation>
    <scope>NUCLEOTIDE SEQUENCE [LARGE SCALE GENOMIC DNA]</scope>
    <source>
        <strain evidence="5 6">H1</strain>
    </source>
</reference>
<dbReference type="Gene3D" id="3.40.50.1220">
    <property type="entry name" value="TPP-binding domain"/>
    <property type="match status" value="1"/>
</dbReference>
<accession>A0ABT3N8A2</accession>
<feature type="domain" description="Electron transfer flavoprotein alpha subunit C-terminal" evidence="3">
    <location>
        <begin position="196"/>
        <end position="276"/>
    </location>
</feature>